<keyword evidence="3" id="KW-1185">Reference proteome</keyword>
<proteinExistence type="predicted"/>
<gene>
    <name evidence="2" type="ORF">SI7747_UN020680</name>
</gene>
<evidence type="ECO:0000313" key="3">
    <source>
        <dbReference type="Proteomes" id="UP001189122"/>
    </source>
</evidence>
<reference evidence="3" key="1">
    <citation type="journal article" date="2020" name="Sci. Rep.">
        <title>Chromosome-scale genome assembly for the duckweed Spirodela intermedia, integrating cytogenetic maps, PacBio and Oxford Nanopore libraries.</title>
        <authorList>
            <person name="Hoang P.T.N."/>
            <person name="Fiebig A."/>
            <person name="Novak P."/>
            <person name="Macas J."/>
            <person name="Cao H.X."/>
            <person name="Stepanenko A."/>
            <person name="Chen G."/>
            <person name="Borisjuk N."/>
            <person name="Scholz U."/>
            <person name="Schubert I."/>
        </authorList>
    </citation>
    <scope>NUCLEOTIDE SEQUENCE [LARGE SCALE GENOMIC DNA]</scope>
</reference>
<name>A0ABN7EAE2_SPIIN</name>
<keyword evidence="1" id="KW-1133">Transmembrane helix</keyword>
<comment type="caution">
    <text evidence="2">The sequence shown here is derived from an EMBL/GenBank/DDBJ whole genome shotgun (WGS) entry which is preliminary data.</text>
</comment>
<keyword evidence="1" id="KW-0812">Transmembrane</keyword>
<dbReference type="EMBL" id="CACRZD030000097">
    <property type="protein sequence ID" value="CAA6674322.1"/>
    <property type="molecule type" value="Genomic_DNA"/>
</dbReference>
<keyword evidence="1" id="KW-0472">Membrane</keyword>
<organism evidence="2 3">
    <name type="scientific">Spirodela intermedia</name>
    <name type="common">Intermediate duckweed</name>
    <dbReference type="NCBI Taxonomy" id="51605"/>
    <lineage>
        <taxon>Eukaryota</taxon>
        <taxon>Viridiplantae</taxon>
        <taxon>Streptophyta</taxon>
        <taxon>Embryophyta</taxon>
        <taxon>Tracheophyta</taxon>
        <taxon>Spermatophyta</taxon>
        <taxon>Magnoliopsida</taxon>
        <taxon>Liliopsida</taxon>
        <taxon>Araceae</taxon>
        <taxon>Lemnoideae</taxon>
        <taxon>Spirodela</taxon>
    </lineage>
</organism>
<protein>
    <submittedName>
        <fullName evidence="2">Uncharacterized protein</fullName>
    </submittedName>
</protein>
<evidence type="ECO:0000313" key="2">
    <source>
        <dbReference type="EMBL" id="CAA6674322.1"/>
    </source>
</evidence>
<feature type="transmembrane region" description="Helical" evidence="1">
    <location>
        <begin position="12"/>
        <end position="35"/>
    </location>
</feature>
<evidence type="ECO:0000256" key="1">
    <source>
        <dbReference type="SAM" id="Phobius"/>
    </source>
</evidence>
<dbReference type="Proteomes" id="UP001189122">
    <property type="component" value="Unassembled WGS sequence"/>
</dbReference>
<accession>A0ABN7EAE2</accession>
<sequence length="41" mass="4798">MPTRDSKNLKETLLYGYITSWKVSLGYCIKIMLIVQDPSKY</sequence>